<evidence type="ECO:0000256" key="1">
    <source>
        <dbReference type="SAM" id="MobiDB-lite"/>
    </source>
</evidence>
<dbReference type="EMBL" id="CAJNOK010024586">
    <property type="protein sequence ID" value="CAF1378655.1"/>
    <property type="molecule type" value="Genomic_DNA"/>
</dbReference>
<feature type="region of interest" description="Disordered" evidence="1">
    <location>
        <begin position="166"/>
        <end position="186"/>
    </location>
</feature>
<dbReference type="EMBL" id="CAJOBA010046272">
    <property type="protein sequence ID" value="CAF4187316.1"/>
    <property type="molecule type" value="Genomic_DNA"/>
</dbReference>
<evidence type="ECO:0000313" key="3">
    <source>
        <dbReference type="EMBL" id="CAF4187316.1"/>
    </source>
</evidence>
<comment type="caution">
    <text evidence="3">The sequence shown here is derived from an EMBL/GenBank/DDBJ whole genome shotgun (WGS) entry which is preliminary data.</text>
</comment>
<dbReference type="Proteomes" id="UP000677228">
    <property type="component" value="Unassembled WGS sequence"/>
</dbReference>
<name>A0A8S2RUR6_9BILA</name>
<gene>
    <name evidence="2" type="ORF">OVA965_LOCUS32009</name>
    <name evidence="3" type="ORF">TMI583_LOCUS32858</name>
</gene>
<evidence type="ECO:0000313" key="2">
    <source>
        <dbReference type="EMBL" id="CAF1378655.1"/>
    </source>
</evidence>
<reference evidence="3" key="1">
    <citation type="submission" date="2021-02" db="EMBL/GenBank/DDBJ databases">
        <authorList>
            <person name="Nowell W R."/>
        </authorList>
    </citation>
    <scope>NUCLEOTIDE SEQUENCE</scope>
</reference>
<sequence>KIKPYLPLIILSGLSLLALLACCLYCLCPLCFNFRSTISAPKSKNRIEIGACSVLGVSRPLTFTVFCSAAAGRRKRYGDDFTFYYIGTVQETLDTSMSSTNIDEFNTLTDISFMSKTINSVNNDSRQQRSSSGYLSLDLNASIDLNESSRAFEVAKGSVSVKRMSKYERQNSVKPSGNSSIKATNALKDDAIAPDIPERRVTVTKVSRFDSAKSIDSSIDEETRKIGAEKHPKDTCASPSAINVHVSETVTSALTVVKLQRGWLTRNDLKTNLNETTHLRPIQQPISANVSRQKNSIVTVKRLSRTITDGENTVVPAPSMPQCTRAKSLEILSDRKISGNREAKSTNPKKINSPISVTVKPIKSTLILIERKRSSTIDNISNAQSVTVIPIKQERKSITVIRPLQTVTAKVHNSST</sequence>
<protein>
    <submittedName>
        <fullName evidence="3">Uncharacterized protein</fullName>
    </submittedName>
</protein>
<organism evidence="3 4">
    <name type="scientific">Didymodactylos carnosus</name>
    <dbReference type="NCBI Taxonomy" id="1234261"/>
    <lineage>
        <taxon>Eukaryota</taxon>
        <taxon>Metazoa</taxon>
        <taxon>Spiralia</taxon>
        <taxon>Gnathifera</taxon>
        <taxon>Rotifera</taxon>
        <taxon>Eurotatoria</taxon>
        <taxon>Bdelloidea</taxon>
        <taxon>Philodinida</taxon>
        <taxon>Philodinidae</taxon>
        <taxon>Didymodactylos</taxon>
    </lineage>
</organism>
<feature type="compositionally biased region" description="Polar residues" evidence="1">
    <location>
        <begin position="172"/>
        <end position="183"/>
    </location>
</feature>
<feature type="non-terminal residue" evidence="3">
    <location>
        <position position="1"/>
    </location>
</feature>
<evidence type="ECO:0000313" key="4">
    <source>
        <dbReference type="Proteomes" id="UP000682733"/>
    </source>
</evidence>
<proteinExistence type="predicted"/>
<accession>A0A8S2RUR6</accession>
<dbReference type="Proteomes" id="UP000682733">
    <property type="component" value="Unassembled WGS sequence"/>
</dbReference>
<dbReference type="AlphaFoldDB" id="A0A8S2RUR6"/>